<reference evidence="3 4" key="1">
    <citation type="submission" date="2024-07" db="EMBL/GenBank/DDBJ databases">
        <title>Chromosome-level genome assembly of the water stick insect Ranatra chinensis (Heteroptera: Nepidae).</title>
        <authorList>
            <person name="Liu X."/>
        </authorList>
    </citation>
    <scope>NUCLEOTIDE SEQUENCE [LARGE SCALE GENOMIC DNA]</scope>
    <source>
        <strain evidence="3">Cailab_2021Rc</strain>
        <tissue evidence="3">Muscle</tissue>
    </source>
</reference>
<accession>A0ABD0YD33</accession>
<feature type="compositionally biased region" description="Basic and acidic residues" evidence="1">
    <location>
        <begin position="102"/>
        <end position="111"/>
    </location>
</feature>
<feature type="compositionally biased region" description="Basic residues" evidence="1">
    <location>
        <begin position="1"/>
        <end position="10"/>
    </location>
</feature>
<name>A0ABD0YD33_9HEMI</name>
<protein>
    <recommendedName>
        <fullName evidence="2">Kazal-like domain-containing protein</fullName>
    </recommendedName>
</protein>
<dbReference type="Proteomes" id="UP001558652">
    <property type="component" value="Unassembled WGS sequence"/>
</dbReference>
<evidence type="ECO:0000259" key="2">
    <source>
        <dbReference type="Pfam" id="PF07648"/>
    </source>
</evidence>
<gene>
    <name evidence="3" type="ORF">AAG570_013754</name>
</gene>
<dbReference type="InterPro" id="IPR036058">
    <property type="entry name" value="Kazal_dom_sf"/>
</dbReference>
<evidence type="ECO:0000313" key="4">
    <source>
        <dbReference type="Proteomes" id="UP001558652"/>
    </source>
</evidence>
<evidence type="ECO:0000256" key="1">
    <source>
        <dbReference type="SAM" id="MobiDB-lite"/>
    </source>
</evidence>
<dbReference type="Pfam" id="PF07648">
    <property type="entry name" value="Kazal_2"/>
    <property type="match status" value="1"/>
</dbReference>
<dbReference type="AlphaFoldDB" id="A0ABD0YD33"/>
<dbReference type="SUPFAM" id="SSF100895">
    <property type="entry name" value="Kazal-type serine protease inhibitors"/>
    <property type="match status" value="1"/>
</dbReference>
<keyword evidence="4" id="KW-1185">Reference proteome</keyword>
<feature type="region of interest" description="Disordered" evidence="1">
    <location>
        <begin position="91"/>
        <end position="111"/>
    </location>
</feature>
<dbReference type="Gene3D" id="3.30.60.30">
    <property type="match status" value="1"/>
</dbReference>
<evidence type="ECO:0000313" key="3">
    <source>
        <dbReference type="EMBL" id="KAL1129225.1"/>
    </source>
</evidence>
<dbReference type="EMBL" id="JBFDAA010000009">
    <property type="protein sequence ID" value="KAL1129225.1"/>
    <property type="molecule type" value="Genomic_DNA"/>
</dbReference>
<sequence length="111" mass="12035">MAIGRNRFRPKNSGQETTGNGLFVTVRSQVGGGGGRNCDYLCASNYDPVCANDERNTRKTFQNPCVMGRDNCRDGTTSEHRVLRLYSPKRDVCSSSAGGNESRAKGAEKGI</sequence>
<feature type="domain" description="Kazal-like" evidence="2">
    <location>
        <begin position="37"/>
        <end position="80"/>
    </location>
</feature>
<feature type="region of interest" description="Disordered" evidence="1">
    <location>
        <begin position="1"/>
        <end position="20"/>
    </location>
</feature>
<dbReference type="InterPro" id="IPR002350">
    <property type="entry name" value="Kazal_dom"/>
</dbReference>
<proteinExistence type="predicted"/>
<organism evidence="3 4">
    <name type="scientific">Ranatra chinensis</name>
    <dbReference type="NCBI Taxonomy" id="642074"/>
    <lineage>
        <taxon>Eukaryota</taxon>
        <taxon>Metazoa</taxon>
        <taxon>Ecdysozoa</taxon>
        <taxon>Arthropoda</taxon>
        <taxon>Hexapoda</taxon>
        <taxon>Insecta</taxon>
        <taxon>Pterygota</taxon>
        <taxon>Neoptera</taxon>
        <taxon>Paraneoptera</taxon>
        <taxon>Hemiptera</taxon>
        <taxon>Heteroptera</taxon>
        <taxon>Panheteroptera</taxon>
        <taxon>Nepomorpha</taxon>
        <taxon>Nepidae</taxon>
        <taxon>Ranatrinae</taxon>
        <taxon>Ranatra</taxon>
    </lineage>
</organism>
<comment type="caution">
    <text evidence="3">The sequence shown here is derived from an EMBL/GenBank/DDBJ whole genome shotgun (WGS) entry which is preliminary data.</text>
</comment>
<dbReference type="CDD" id="cd00104">
    <property type="entry name" value="KAZAL_FS"/>
    <property type="match status" value="1"/>
</dbReference>